<keyword evidence="1" id="KW-0732">Signal</keyword>
<dbReference type="InterPro" id="IPR026444">
    <property type="entry name" value="Secre_tail"/>
</dbReference>
<dbReference type="PANTHER" id="PTHR11905">
    <property type="entry name" value="ADAM A DISINTEGRIN AND METALLOPROTEASE DOMAIN"/>
    <property type="match status" value="1"/>
</dbReference>
<keyword evidence="4" id="KW-1185">Reference proteome</keyword>
<feature type="chain" id="PRO_5015554232" description="Secretion system C-terminal sorting domain-containing protein" evidence="1">
    <location>
        <begin position="22"/>
        <end position="737"/>
    </location>
</feature>
<sequence length="737" mass="80278">MNQLKRLSFIVLSLFSLPVYAGSTWHAVAAREGANTRAHLVDNAQYKLYQLDNEALVATLNSAATSIIELPMPDGTMRAFRTTETHLLPAILAGKYPELKTYNGVAVDRPSITAKIDLGPSGFHAMIYNGNNTWFVDPVSDFSTNTNYIAKYKKDEKHKEVETGCQAIKAELQKERKYSYRTVNGYQLRTYRIAIACDHQYAQAAVGTETPNKLQTLNKVITSMNRINGVYERELSITMQLVDKEDTLLFINEATDPFGPLDSNPFGLMTLNQKYCDSLIGTTNYDLGHVFSTGAGGLSQIGCVCNVANKAQSVTGNSQPTGDGFDIDYVAHEIGHEFGADHTFNNNVSGSCAGNANPETAVEPGSGSTLMAYAGICGGDNVQLHSDDYFSTASLLQINTFVTTTADVCADKTNSGNKPPALATFDTSYYIPYQTPFELTAPIAIDSAADTLTTYCWEQFNLGDFGKTLNSTEVAGPLFRSYAPDTSRTRIFPHIEMVLEGQKSNAGINNAEGEKLPTVARFLTFRLTTRSILNGLGCFLFPDDSIHLDVINTGRGFTVTSQSTPNLKFIGTSVQTVTWDVANTTDAPISANEVDIYLSLDGGYTWTYNLGRFPNTGSAIITLPNPANTSNKARIKVKGAGNVFFNINGSDFSVISNPGIYGDILLFPVPAHNTVTIVTGDKGSVDAVVYNAAGRVSWKGAINGIYDLDVSMWPRGVYFIKMIDVRNQETKKKFVLE</sequence>
<feature type="domain" description="Secretion system C-terminal sorting" evidence="2">
    <location>
        <begin position="666"/>
        <end position="735"/>
    </location>
</feature>
<organism evidence="3 4">
    <name type="scientific">Flavipsychrobacter stenotrophus</name>
    <dbReference type="NCBI Taxonomy" id="2077091"/>
    <lineage>
        <taxon>Bacteria</taxon>
        <taxon>Pseudomonadati</taxon>
        <taxon>Bacteroidota</taxon>
        <taxon>Chitinophagia</taxon>
        <taxon>Chitinophagales</taxon>
        <taxon>Chitinophagaceae</taxon>
        <taxon>Flavipsychrobacter</taxon>
    </lineage>
</organism>
<evidence type="ECO:0000256" key="1">
    <source>
        <dbReference type="SAM" id="SignalP"/>
    </source>
</evidence>
<dbReference type="Pfam" id="PF13583">
    <property type="entry name" value="Reprolysin_4"/>
    <property type="match status" value="1"/>
</dbReference>
<dbReference type="Pfam" id="PF18962">
    <property type="entry name" value="Por_Secre_tail"/>
    <property type="match status" value="1"/>
</dbReference>
<dbReference type="AlphaFoldDB" id="A0A2S7SY39"/>
<name>A0A2S7SY39_9BACT</name>
<dbReference type="OrthoDB" id="9792152at2"/>
<dbReference type="Proteomes" id="UP000239872">
    <property type="component" value="Unassembled WGS sequence"/>
</dbReference>
<dbReference type="PANTHER" id="PTHR11905:SF159">
    <property type="entry name" value="ADAM METALLOPROTEASE"/>
    <property type="match status" value="1"/>
</dbReference>
<dbReference type="Gene3D" id="3.40.390.10">
    <property type="entry name" value="Collagenase (Catalytic Domain)"/>
    <property type="match status" value="1"/>
</dbReference>
<gene>
    <name evidence="3" type="ORF">CJD36_007425</name>
</gene>
<protein>
    <recommendedName>
        <fullName evidence="2">Secretion system C-terminal sorting domain-containing protein</fullName>
    </recommendedName>
</protein>
<dbReference type="RefSeq" id="WP_105038498.1">
    <property type="nucleotide sequence ID" value="NZ_PPSL01000002.1"/>
</dbReference>
<feature type="signal peptide" evidence="1">
    <location>
        <begin position="1"/>
        <end position="21"/>
    </location>
</feature>
<reference evidence="3 4" key="1">
    <citation type="submission" date="2018-01" db="EMBL/GenBank/DDBJ databases">
        <title>A novel member of the phylum Bacteroidetes isolated from glacier ice.</title>
        <authorList>
            <person name="Liu Q."/>
            <person name="Xin Y.-H."/>
        </authorList>
    </citation>
    <scope>NUCLEOTIDE SEQUENCE [LARGE SCALE GENOMIC DNA]</scope>
    <source>
        <strain evidence="3 4">RB1R16</strain>
    </source>
</reference>
<proteinExistence type="predicted"/>
<dbReference type="InterPro" id="IPR024079">
    <property type="entry name" value="MetalloPept_cat_dom_sf"/>
</dbReference>
<dbReference type="NCBIfam" id="TIGR04183">
    <property type="entry name" value="Por_Secre_tail"/>
    <property type="match status" value="1"/>
</dbReference>
<dbReference type="SUPFAM" id="SSF55486">
    <property type="entry name" value="Metalloproteases ('zincins'), catalytic domain"/>
    <property type="match status" value="1"/>
</dbReference>
<accession>A0A2S7SY39</accession>
<evidence type="ECO:0000259" key="2">
    <source>
        <dbReference type="Pfam" id="PF18962"/>
    </source>
</evidence>
<comment type="caution">
    <text evidence="3">The sequence shown here is derived from an EMBL/GenBank/DDBJ whole genome shotgun (WGS) entry which is preliminary data.</text>
</comment>
<dbReference type="EMBL" id="PPSL01000002">
    <property type="protein sequence ID" value="PQJ11618.1"/>
    <property type="molecule type" value="Genomic_DNA"/>
</dbReference>
<evidence type="ECO:0000313" key="3">
    <source>
        <dbReference type="EMBL" id="PQJ11618.1"/>
    </source>
</evidence>
<dbReference type="GO" id="GO:0008237">
    <property type="term" value="F:metallopeptidase activity"/>
    <property type="evidence" value="ECO:0007669"/>
    <property type="project" value="InterPro"/>
</dbReference>
<evidence type="ECO:0000313" key="4">
    <source>
        <dbReference type="Proteomes" id="UP000239872"/>
    </source>
</evidence>